<evidence type="ECO:0000256" key="1">
    <source>
        <dbReference type="ARBA" id="ARBA00022679"/>
    </source>
</evidence>
<keyword evidence="1 4" id="KW-0808">Transferase</keyword>
<accession>A0A4P8KZT4</accession>
<evidence type="ECO:0000313" key="4">
    <source>
        <dbReference type="EMBL" id="QCQ20834.1"/>
    </source>
</evidence>
<organism evidence="4 5">
    <name type="scientific">Desulfoglaeba alkanexedens ALDC</name>
    <dbReference type="NCBI Taxonomy" id="980445"/>
    <lineage>
        <taxon>Bacteria</taxon>
        <taxon>Pseudomonadati</taxon>
        <taxon>Thermodesulfobacteriota</taxon>
        <taxon>Syntrophobacteria</taxon>
        <taxon>Syntrophobacterales</taxon>
        <taxon>Syntrophobacteraceae</taxon>
        <taxon>Desulfoglaeba</taxon>
    </lineage>
</organism>
<evidence type="ECO:0000313" key="5">
    <source>
        <dbReference type="Proteomes" id="UP000298602"/>
    </source>
</evidence>
<dbReference type="Proteomes" id="UP000298602">
    <property type="component" value="Chromosome"/>
</dbReference>
<reference evidence="4 5" key="2">
    <citation type="submission" date="2019-05" db="EMBL/GenBank/DDBJ databases">
        <authorList>
            <person name="Suflita J.M."/>
            <person name="Marks C.R."/>
        </authorList>
    </citation>
    <scope>NUCLEOTIDE SEQUENCE [LARGE SCALE GENOMIC DNA]</scope>
    <source>
        <strain evidence="4 5">ALDC</strain>
    </source>
</reference>
<reference evidence="4 5" key="1">
    <citation type="submission" date="2019-05" db="EMBL/GenBank/DDBJ databases">
        <title>The Complete Genome Sequence of the n-alkane-degrading Desulfoglaeba alkanexedens ALDC reveals multiple alkylsuccinate synthase gene clusters.</title>
        <authorList>
            <person name="Callaghan A.V."/>
            <person name="Davidova I.A."/>
            <person name="Duncan K.E."/>
            <person name="Morris B."/>
            <person name="McInerney M.J."/>
        </authorList>
    </citation>
    <scope>NUCLEOTIDE SEQUENCE [LARGE SCALE GENOMIC DNA]</scope>
    <source>
        <strain evidence="4 5">ALDC</strain>
    </source>
</reference>
<dbReference type="SUPFAM" id="SSF53756">
    <property type="entry name" value="UDP-Glycosyltransferase/glycogen phosphorylase"/>
    <property type="match status" value="1"/>
</dbReference>
<dbReference type="CDD" id="cd03809">
    <property type="entry name" value="GT4_MtfB-like"/>
    <property type="match status" value="1"/>
</dbReference>
<proteinExistence type="predicted"/>
<feature type="domain" description="Glycosyl transferase family 1" evidence="2">
    <location>
        <begin position="178"/>
        <end position="318"/>
    </location>
</feature>
<dbReference type="GO" id="GO:0009103">
    <property type="term" value="P:lipopolysaccharide biosynthetic process"/>
    <property type="evidence" value="ECO:0007669"/>
    <property type="project" value="TreeGrafter"/>
</dbReference>
<gene>
    <name evidence="4" type="ORF">FDQ92_00630</name>
</gene>
<feature type="domain" description="Glycosyltransferase subfamily 4-like N-terminal" evidence="3">
    <location>
        <begin position="83"/>
        <end position="155"/>
    </location>
</feature>
<dbReference type="Pfam" id="PF13439">
    <property type="entry name" value="Glyco_transf_4"/>
    <property type="match status" value="1"/>
</dbReference>
<dbReference type="InterPro" id="IPR001296">
    <property type="entry name" value="Glyco_trans_1"/>
</dbReference>
<dbReference type="AlphaFoldDB" id="A0A4P8KZT4"/>
<dbReference type="OrthoDB" id="433681at2"/>
<dbReference type="InterPro" id="IPR028098">
    <property type="entry name" value="Glyco_trans_4-like_N"/>
</dbReference>
<evidence type="ECO:0000259" key="3">
    <source>
        <dbReference type="Pfam" id="PF13439"/>
    </source>
</evidence>
<protein>
    <submittedName>
        <fullName evidence="4">Glycosyltransferase family 4 protein</fullName>
    </submittedName>
</protein>
<evidence type="ECO:0000259" key="2">
    <source>
        <dbReference type="Pfam" id="PF00534"/>
    </source>
</evidence>
<name>A0A4P8KZT4_9BACT</name>
<dbReference type="KEGG" id="dax:FDQ92_00630"/>
<dbReference type="GO" id="GO:0016757">
    <property type="term" value="F:glycosyltransferase activity"/>
    <property type="evidence" value="ECO:0007669"/>
    <property type="project" value="InterPro"/>
</dbReference>
<dbReference type="PANTHER" id="PTHR46401:SF2">
    <property type="entry name" value="GLYCOSYLTRANSFERASE WBBK-RELATED"/>
    <property type="match status" value="1"/>
</dbReference>
<dbReference type="EMBL" id="CP040098">
    <property type="protein sequence ID" value="QCQ20834.1"/>
    <property type="molecule type" value="Genomic_DNA"/>
</dbReference>
<dbReference type="Pfam" id="PF00534">
    <property type="entry name" value="Glycos_transf_1"/>
    <property type="match status" value="1"/>
</dbReference>
<keyword evidence="5" id="KW-1185">Reference proteome</keyword>
<dbReference type="Gene3D" id="3.40.50.2000">
    <property type="entry name" value="Glycogen Phosphorylase B"/>
    <property type="match status" value="2"/>
</dbReference>
<sequence>MSKVMAAGNTKIAVNTRILTGHLTGVQRYLISILENLPERICQVGPAIPMHGIRGHAWEQFVLPARAKHKLLWSPSNTGPLGVTRQVLTVHDLAVIDHPEFFNRRYAAWYRFLLPRLVHRVRRIIAVSQFTKQRLIEVFGVPEKRITVIWNGIDERFCPRPEEQISAAIEKLCIPSHRYLVALGSLEPRKNLKRLLQAWSTIVSGLPNDVWLVLAGAQGKTIVFDGLPLHPLPQRVHLTGHVSDELLPALYAGAIAAPYVSLYEGFGLPALEAMACGTPVLTSNCTALPEVVGDAALMVDPYDLETISEELNRIIKSHVPPAKPEACKTVDRSKRL</sequence>
<dbReference type="RefSeq" id="WP_137422804.1">
    <property type="nucleotide sequence ID" value="NZ_CP040098.1"/>
</dbReference>
<dbReference type="PANTHER" id="PTHR46401">
    <property type="entry name" value="GLYCOSYLTRANSFERASE WBBK-RELATED"/>
    <property type="match status" value="1"/>
</dbReference>